<keyword evidence="1" id="KW-1133">Transmembrane helix</keyword>
<keyword evidence="1" id="KW-0472">Membrane</keyword>
<reference evidence="2 3" key="1">
    <citation type="submission" date="2011-08" db="EMBL/GenBank/DDBJ databases">
        <title>The Genome Sequence of Rothia mucilaginosa M508.</title>
        <authorList>
            <consortium name="The Broad Institute Genome Sequencing Platform"/>
            <consortium name="The Broad Institute Genome Sequencing Center for Infectious Disease"/>
            <person name="Earl A."/>
            <person name="Ward D."/>
            <person name="Feldgarden M."/>
            <person name="Gevers D."/>
            <person name="Sibley C.D."/>
            <person name="Field T.R."/>
            <person name="Grinwis M."/>
            <person name="Eshaghurshan C.S."/>
            <person name="Surette M.G."/>
            <person name="Young S.K."/>
            <person name="Zeng Q."/>
            <person name="Gargeya S."/>
            <person name="Fitzgerald M."/>
            <person name="Haas B."/>
            <person name="Abouelleil A."/>
            <person name="Alvarado L."/>
            <person name="Arachchi H.M."/>
            <person name="Berlin A."/>
            <person name="Brown A."/>
            <person name="Chapman S.B."/>
            <person name="Chen Z."/>
            <person name="Dunbar C."/>
            <person name="Freedman E."/>
            <person name="Gearin G."/>
            <person name="Gellesch M."/>
            <person name="Goldberg J."/>
            <person name="Griggs A."/>
            <person name="Gujja S."/>
            <person name="Heiman D."/>
            <person name="Howarth C."/>
            <person name="Larson L."/>
            <person name="Lui A."/>
            <person name="MacDonald P.J.P."/>
            <person name="Montmayeur A."/>
            <person name="Murphy C."/>
            <person name="Neiman D."/>
            <person name="Pearson M."/>
            <person name="Priest M."/>
            <person name="Roberts A."/>
            <person name="Saif S."/>
            <person name="Shea T."/>
            <person name="Shenoy N."/>
            <person name="Sisk P."/>
            <person name="Stolte C."/>
            <person name="Sykes S."/>
            <person name="Wortman J."/>
            <person name="Nusbaum C."/>
            <person name="Birren B."/>
        </authorList>
    </citation>
    <scope>NUCLEOTIDE SEQUENCE [LARGE SCALE GENOMIC DNA]</scope>
    <source>
        <strain evidence="2 3">M508</strain>
    </source>
</reference>
<dbReference type="PATRIC" id="fig|563033.4.peg.537"/>
<name>G5EQI1_9MICC</name>
<gene>
    <name evidence="2" type="ORF">HMPREF0737_00541</name>
</gene>
<dbReference type="HOGENOM" id="CLU_719397_0_0_11"/>
<dbReference type="AlphaFoldDB" id="G5EQI1"/>
<dbReference type="Proteomes" id="UP000004897">
    <property type="component" value="Unassembled WGS sequence"/>
</dbReference>
<comment type="caution">
    <text evidence="2">The sequence shown here is derived from an EMBL/GenBank/DDBJ whole genome shotgun (WGS) entry which is preliminary data.</text>
</comment>
<accession>G5EQI1</accession>
<evidence type="ECO:0000313" key="2">
    <source>
        <dbReference type="EMBL" id="EHB88762.1"/>
    </source>
</evidence>
<feature type="transmembrane region" description="Helical" evidence="1">
    <location>
        <begin position="20"/>
        <end position="38"/>
    </location>
</feature>
<evidence type="ECO:0000256" key="1">
    <source>
        <dbReference type="SAM" id="Phobius"/>
    </source>
</evidence>
<dbReference type="RefSeq" id="WP_005505135.1">
    <property type="nucleotide sequence ID" value="NZ_JH370351.1"/>
</dbReference>
<protein>
    <submittedName>
        <fullName evidence="2">Uncharacterized protein</fullName>
    </submittedName>
</protein>
<evidence type="ECO:0000313" key="3">
    <source>
        <dbReference type="Proteomes" id="UP000004897"/>
    </source>
</evidence>
<dbReference type="EMBL" id="ACSB01000005">
    <property type="protein sequence ID" value="EHB88762.1"/>
    <property type="molecule type" value="Genomic_DNA"/>
</dbReference>
<keyword evidence="1" id="KW-0812">Transmembrane</keyword>
<proteinExistence type="predicted"/>
<organism evidence="2 3">
    <name type="scientific">Rothia mucilaginosa M508</name>
    <dbReference type="NCBI Taxonomy" id="563033"/>
    <lineage>
        <taxon>Bacteria</taxon>
        <taxon>Bacillati</taxon>
        <taxon>Actinomycetota</taxon>
        <taxon>Actinomycetes</taxon>
        <taxon>Micrococcales</taxon>
        <taxon>Micrococcaceae</taxon>
        <taxon>Rothia</taxon>
    </lineage>
</organism>
<sequence length="384" mass="42485">MITEWWHSLLSKWAWDDPMLLLGLASFVATALIPIVLWRAGAKQVKRDSELQAKILANLTSVSQLQRRDALLGIVPQASDPTHLALLWKEIREYEGADWDFLLNHLRANPALALPGTSTGVKVQDNLTDATVSNYVDGLERRYAESDGYPPYPGLLQFIAEVTRQGSKVEVSRIVELVTGPTAEKQRPGHSFYRELVTALPQVASPLLDAVERIDSRAPGGLKLNVLTGALLAVKDLEMGRQGPGSEADEVDELKRDIADALAYLLHRDVLRSFDRWEIKGSTDSVTATAAWLIRAVGWVADADSHLAMRMIQNLAVAIESVPESDRIGGWGIDDVDVRQGFAWISEKCPELWETYGEGLEKAATEIGPWKETSPRKMSLPPKH</sequence>